<dbReference type="Pfam" id="PF17236">
    <property type="entry name" value="SU10_MCP"/>
    <property type="match status" value="1"/>
</dbReference>
<organism evidence="1 2">
    <name type="scientific">Terrilactibacillus tamarindi</name>
    <dbReference type="NCBI Taxonomy" id="2599694"/>
    <lineage>
        <taxon>Bacteria</taxon>
        <taxon>Bacillati</taxon>
        <taxon>Bacillota</taxon>
        <taxon>Bacilli</taxon>
        <taxon>Bacillales</taxon>
        <taxon>Bacillaceae</taxon>
        <taxon>Terrilactibacillus</taxon>
    </lineage>
</organism>
<evidence type="ECO:0000313" key="2">
    <source>
        <dbReference type="Proteomes" id="UP000440978"/>
    </source>
</evidence>
<dbReference type="EMBL" id="WNHB01000019">
    <property type="protein sequence ID" value="MTT32703.1"/>
    <property type="molecule type" value="Genomic_DNA"/>
</dbReference>
<evidence type="ECO:0000313" key="1">
    <source>
        <dbReference type="EMBL" id="MTT32703.1"/>
    </source>
</evidence>
<reference evidence="1 2" key="1">
    <citation type="submission" date="2019-11" db="EMBL/GenBank/DDBJ databases">
        <title>Terrilactibacillus tamarindus sp. nov. BCM23-1 isolated from bark of Tamarindus indica.</title>
        <authorList>
            <person name="Kingkaew E."/>
            <person name="Tanasupawat S."/>
        </authorList>
    </citation>
    <scope>NUCLEOTIDE SEQUENCE [LARGE SCALE GENOMIC DNA]</scope>
    <source>
        <strain evidence="1 2">BCM23-1</strain>
    </source>
</reference>
<dbReference type="AlphaFoldDB" id="A0A6N8CU97"/>
<comment type="caution">
    <text evidence="1">The sequence shown here is derived from an EMBL/GenBank/DDBJ whole genome shotgun (WGS) entry which is preliminary data.</text>
</comment>
<dbReference type="RefSeq" id="WP_155220226.1">
    <property type="nucleotide sequence ID" value="NZ_WNHB01000019.1"/>
</dbReference>
<dbReference type="InterPro" id="IPR035198">
    <property type="entry name" value="SU10_MCP"/>
</dbReference>
<name>A0A6N8CU97_9BACI</name>
<accession>A0A6N8CU97</accession>
<keyword evidence="2" id="KW-1185">Reference proteome</keyword>
<sequence>MFKSDTFTPSEKISLSREIALIGVEQTPLTSMLMAQGKLEKALSTVYTWKEKTIDSTDDLSAVEGSDDLVLAESAKRELSNVLEIFKKGASISGTASAMKSNQFSEEINDRLLEVKINIENKLINGVKNDGSVSPFKRQLSGLIEFADASNAIGGAVTKQNVKDMARKLWDQKLVGGNVFAFVNADIKEQIDALYEGNVTYNAPVDTFGVLAQNIITNYGTIKLVLSRHVPADKAVFFNDAYVGLANLRDAHFEPLAKTGDSTKGQIVAETTLKVASPKAVGVFTLA</sequence>
<proteinExistence type="predicted"/>
<gene>
    <name evidence="1" type="ORF">GMB86_11865</name>
</gene>
<dbReference type="Proteomes" id="UP000440978">
    <property type="component" value="Unassembled WGS sequence"/>
</dbReference>
<protein>
    <submittedName>
        <fullName evidence="1">Phage major capsid protein</fullName>
    </submittedName>
</protein>
<dbReference type="OrthoDB" id="2339711at2"/>